<dbReference type="InterPro" id="IPR011006">
    <property type="entry name" value="CheY-like_superfamily"/>
</dbReference>
<feature type="domain" description="Response regulatory" evidence="8">
    <location>
        <begin position="2"/>
        <end position="118"/>
    </location>
</feature>
<dbReference type="GO" id="GO:0006355">
    <property type="term" value="P:regulation of DNA-templated transcription"/>
    <property type="evidence" value="ECO:0007669"/>
    <property type="project" value="InterPro"/>
</dbReference>
<evidence type="ECO:0000256" key="4">
    <source>
        <dbReference type="ARBA" id="ARBA00023125"/>
    </source>
</evidence>
<keyword evidence="1 6" id="KW-0597">Phosphoprotein</keyword>
<dbReference type="RefSeq" id="WP_108948290.1">
    <property type="nucleotide sequence ID" value="NZ_CP022187.1"/>
</dbReference>
<protein>
    <submittedName>
        <fullName evidence="10">DNA-binding response regulator</fullName>
    </submittedName>
</protein>
<dbReference type="SUPFAM" id="SSF52172">
    <property type="entry name" value="CheY-like"/>
    <property type="match status" value="1"/>
</dbReference>
<dbReference type="InterPro" id="IPR036388">
    <property type="entry name" value="WH-like_DNA-bd_sf"/>
</dbReference>
<keyword evidence="5" id="KW-0804">Transcription</keyword>
<sequence length="229" mass="25280">MNIVIVEDNNDLLDDLLFGLEHAGFNARGVSSATALDDLVGGGAFTPDLLILDIGLPGEDGHSIACRMRADQTALGIIMLTARSDTREKLKALDGGADHYLVKPVSIDELVAVIRALGRRIPAADEPSEQWQLKCRQYGVIAPSGEQMELTALEMTLMRALAEQQGGPVSRRSIVSAMGHEWLDYDQRRLDTLISRLRRRWREKSGFRLPLETERGEGYRFSAPVVLIA</sequence>
<dbReference type="Pfam" id="PF00486">
    <property type="entry name" value="Trans_reg_C"/>
    <property type="match status" value="1"/>
</dbReference>
<name>A0A2U8GM52_9RHOO</name>
<feature type="domain" description="OmpR/PhoB-type" evidence="9">
    <location>
        <begin position="119"/>
        <end position="223"/>
    </location>
</feature>
<dbReference type="AlphaFoldDB" id="A0A2U8GM52"/>
<evidence type="ECO:0000313" key="11">
    <source>
        <dbReference type="Proteomes" id="UP000244930"/>
    </source>
</evidence>
<dbReference type="SMART" id="SM00862">
    <property type="entry name" value="Trans_reg_C"/>
    <property type="match status" value="1"/>
</dbReference>
<dbReference type="Gene3D" id="3.40.50.2300">
    <property type="match status" value="1"/>
</dbReference>
<keyword evidence="11" id="KW-1185">Reference proteome</keyword>
<dbReference type="InterPro" id="IPR039420">
    <property type="entry name" value="WalR-like"/>
</dbReference>
<dbReference type="SMART" id="SM00448">
    <property type="entry name" value="REC"/>
    <property type="match status" value="1"/>
</dbReference>
<accession>A0A2U8GM52</accession>
<dbReference type="GO" id="GO:0000976">
    <property type="term" value="F:transcription cis-regulatory region binding"/>
    <property type="evidence" value="ECO:0007669"/>
    <property type="project" value="TreeGrafter"/>
</dbReference>
<dbReference type="GO" id="GO:0000156">
    <property type="term" value="F:phosphorelay response regulator activity"/>
    <property type="evidence" value="ECO:0007669"/>
    <property type="project" value="TreeGrafter"/>
</dbReference>
<keyword evidence="2" id="KW-0902">Two-component regulatory system</keyword>
<dbReference type="Pfam" id="PF00072">
    <property type="entry name" value="Response_reg"/>
    <property type="match status" value="1"/>
</dbReference>
<evidence type="ECO:0000313" key="10">
    <source>
        <dbReference type="EMBL" id="AWI74584.1"/>
    </source>
</evidence>
<evidence type="ECO:0000256" key="1">
    <source>
        <dbReference type="ARBA" id="ARBA00022553"/>
    </source>
</evidence>
<dbReference type="KEGG" id="acom:CEW83_04635"/>
<feature type="modified residue" description="4-aspartylphosphate" evidence="6">
    <location>
        <position position="53"/>
    </location>
</feature>
<reference evidence="10 11" key="1">
    <citation type="submission" date="2017-06" db="EMBL/GenBank/DDBJ databases">
        <title>Azoarcus.</title>
        <authorList>
            <person name="Woo J.-H."/>
            <person name="Kim H.-S."/>
        </authorList>
    </citation>
    <scope>NUCLEOTIDE SEQUENCE [LARGE SCALE GENOMIC DNA]</scope>
    <source>
        <strain evidence="10 11">TSPY31</strain>
    </source>
</reference>
<dbReference type="PROSITE" id="PS51755">
    <property type="entry name" value="OMPR_PHOB"/>
    <property type="match status" value="1"/>
</dbReference>
<keyword evidence="4 7" id="KW-0238">DNA-binding</keyword>
<evidence type="ECO:0000259" key="9">
    <source>
        <dbReference type="PROSITE" id="PS51755"/>
    </source>
</evidence>
<keyword evidence="3" id="KW-0805">Transcription regulation</keyword>
<dbReference type="SUPFAM" id="SSF46894">
    <property type="entry name" value="C-terminal effector domain of the bipartite response regulators"/>
    <property type="match status" value="1"/>
</dbReference>
<dbReference type="GO" id="GO:0032993">
    <property type="term" value="C:protein-DNA complex"/>
    <property type="evidence" value="ECO:0007669"/>
    <property type="project" value="TreeGrafter"/>
</dbReference>
<dbReference type="InterPro" id="IPR001789">
    <property type="entry name" value="Sig_transdc_resp-reg_receiver"/>
</dbReference>
<dbReference type="CDD" id="cd00383">
    <property type="entry name" value="trans_reg_C"/>
    <property type="match status" value="1"/>
</dbReference>
<dbReference type="Proteomes" id="UP000244930">
    <property type="component" value="Chromosome"/>
</dbReference>
<evidence type="ECO:0000256" key="2">
    <source>
        <dbReference type="ARBA" id="ARBA00023012"/>
    </source>
</evidence>
<evidence type="ECO:0000256" key="3">
    <source>
        <dbReference type="ARBA" id="ARBA00023015"/>
    </source>
</evidence>
<gene>
    <name evidence="10" type="ORF">CEW83_04635</name>
</gene>
<evidence type="ECO:0000256" key="5">
    <source>
        <dbReference type="ARBA" id="ARBA00023163"/>
    </source>
</evidence>
<dbReference type="InterPro" id="IPR001867">
    <property type="entry name" value="OmpR/PhoB-type_DNA-bd"/>
</dbReference>
<dbReference type="InterPro" id="IPR016032">
    <property type="entry name" value="Sig_transdc_resp-reg_C-effctor"/>
</dbReference>
<dbReference type="PROSITE" id="PS50110">
    <property type="entry name" value="RESPONSE_REGULATORY"/>
    <property type="match status" value="1"/>
</dbReference>
<dbReference type="PANTHER" id="PTHR48111:SF1">
    <property type="entry name" value="TWO-COMPONENT RESPONSE REGULATOR ORR33"/>
    <property type="match status" value="1"/>
</dbReference>
<dbReference type="Gene3D" id="1.10.10.10">
    <property type="entry name" value="Winged helix-like DNA-binding domain superfamily/Winged helix DNA-binding domain"/>
    <property type="match status" value="1"/>
</dbReference>
<organism evidence="10 11">
    <name type="scientific">Parazoarcus communis</name>
    <dbReference type="NCBI Taxonomy" id="41977"/>
    <lineage>
        <taxon>Bacteria</taxon>
        <taxon>Pseudomonadati</taxon>
        <taxon>Pseudomonadota</taxon>
        <taxon>Betaproteobacteria</taxon>
        <taxon>Rhodocyclales</taxon>
        <taxon>Zoogloeaceae</taxon>
        <taxon>Parazoarcus</taxon>
    </lineage>
</organism>
<feature type="DNA-binding region" description="OmpR/PhoB-type" evidence="7">
    <location>
        <begin position="119"/>
        <end position="223"/>
    </location>
</feature>
<dbReference type="EMBL" id="CP022187">
    <property type="protein sequence ID" value="AWI74584.1"/>
    <property type="molecule type" value="Genomic_DNA"/>
</dbReference>
<dbReference type="PANTHER" id="PTHR48111">
    <property type="entry name" value="REGULATOR OF RPOS"/>
    <property type="match status" value="1"/>
</dbReference>
<evidence type="ECO:0000256" key="7">
    <source>
        <dbReference type="PROSITE-ProRule" id="PRU01091"/>
    </source>
</evidence>
<evidence type="ECO:0000256" key="6">
    <source>
        <dbReference type="PROSITE-ProRule" id="PRU00169"/>
    </source>
</evidence>
<proteinExistence type="predicted"/>
<evidence type="ECO:0000259" key="8">
    <source>
        <dbReference type="PROSITE" id="PS50110"/>
    </source>
</evidence>
<dbReference type="GO" id="GO:0005829">
    <property type="term" value="C:cytosol"/>
    <property type="evidence" value="ECO:0007669"/>
    <property type="project" value="TreeGrafter"/>
</dbReference>